<evidence type="ECO:0000259" key="1">
    <source>
        <dbReference type="Pfam" id="PF11823"/>
    </source>
</evidence>
<accession>F5YMM9</accession>
<dbReference type="STRING" id="545694.TREPR_3079"/>
<evidence type="ECO:0000313" key="2">
    <source>
        <dbReference type="EMBL" id="AEF83993.1"/>
    </source>
</evidence>
<dbReference type="AlphaFoldDB" id="F5YMM9"/>
<dbReference type="Proteomes" id="UP000009223">
    <property type="component" value="Chromosome"/>
</dbReference>
<dbReference type="HOGENOM" id="CLU_167443_2_2_12"/>
<dbReference type="EMBL" id="CP001843">
    <property type="protein sequence ID" value="AEF83993.1"/>
    <property type="molecule type" value="Genomic_DNA"/>
</dbReference>
<sequence>MESSSKELIVGFEGVAQAIMAEQALLEQGFYVRVMPMPAGIRAGCGFCLRFVPEDLERAAVFLSERGLAIREAWEKSGNEYKKIMINSTDGGTDGQER</sequence>
<proteinExistence type="predicted"/>
<reference evidence="2 3" key="2">
    <citation type="journal article" date="2011" name="ISME J.">
        <title>RNA-seq reveals cooperative metabolic interactions between two termite-gut spirochete species in co-culture.</title>
        <authorList>
            <person name="Rosenthal A.Z."/>
            <person name="Matson E.G."/>
            <person name="Eldar A."/>
            <person name="Leadbetter J.R."/>
        </authorList>
    </citation>
    <scope>NUCLEOTIDE SEQUENCE [LARGE SCALE GENOMIC DNA]</scope>
    <source>
        <strain evidence="3">ATCC BAA-887 / DSM 12427 / ZAS-2</strain>
    </source>
</reference>
<name>F5YMM9_TREPZ</name>
<dbReference type="KEGG" id="tpi:TREPR_3079"/>
<reference evidence="3" key="1">
    <citation type="submission" date="2009-12" db="EMBL/GenBank/DDBJ databases">
        <title>Complete sequence of Treponema primitia strain ZAS-2.</title>
        <authorList>
            <person name="Tetu S.G."/>
            <person name="Matson E."/>
            <person name="Ren Q."/>
            <person name="Seshadri R."/>
            <person name="Elbourne L."/>
            <person name="Hassan K.A."/>
            <person name="Durkin A."/>
            <person name="Radune D."/>
            <person name="Mohamoud Y."/>
            <person name="Shay R."/>
            <person name="Jin S."/>
            <person name="Zhang X."/>
            <person name="Lucey K."/>
            <person name="Ballor N.R."/>
            <person name="Ottesen E."/>
            <person name="Rosenthal R."/>
            <person name="Allen A."/>
            <person name="Leadbetter J.R."/>
            <person name="Paulsen I.T."/>
        </authorList>
    </citation>
    <scope>NUCLEOTIDE SEQUENCE [LARGE SCALE GENOMIC DNA]</scope>
    <source>
        <strain evidence="3">ATCC BAA-887 / DSM 12427 / ZAS-2</strain>
    </source>
</reference>
<protein>
    <recommendedName>
        <fullName evidence="1">Putative Se/S carrier protein-like domain-containing protein</fullName>
    </recommendedName>
</protein>
<keyword evidence="3" id="KW-1185">Reference proteome</keyword>
<dbReference type="OrthoDB" id="3192849at2"/>
<dbReference type="Pfam" id="PF11823">
    <property type="entry name" value="Se_S_carrier"/>
    <property type="match status" value="1"/>
</dbReference>
<dbReference type="InterPro" id="IPR021778">
    <property type="entry name" value="Se/S_carrier-like"/>
</dbReference>
<organism evidence="2 3">
    <name type="scientific">Treponema primitia (strain ATCC BAA-887 / DSM 12427 / ZAS-2)</name>
    <dbReference type="NCBI Taxonomy" id="545694"/>
    <lineage>
        <taxon>Bacteria</taxon>
        <taxon>Pseudomonadati</taxon>
        <taxon>Spirochaetota</taxon>
        <taxon>Spirochaetia</taxon>
        <taxon>Spirochaetales</taxon>
        <taxon>Treponemataceae</taxon>
        <taxon>Treponema</taxon>
    </lineage>
</organism>
<dbReference type="RefSeq" id="WP_015707180.1">
    <property type="nucleotide sequence ID" value="NC_015578.1"/>
</dbReference>
<gene>
    <name evidence="2" type="ordered locus">TREPR_3079</name>
</gene>
<evidence type="ECO:0000313" key="3">
    <source>
        <dbReference type="Proteomes" id="UP000009223"/>
    </source>
</evidence>
<feature type="domain" description="Putative Se/S carrier protein-like" evidence="1">
    <location>
        <begin position="8"/>
        <end position="74"/>
    </location>
</feature>